<dbReference type="Pfam" id="PF25475">
    <property type="entry name" value="DUF7903"/>
    <property type="match status" value="1"/>
</dbReference>
<sequence length="239" mass="26785">MSSDHSHTTEDSHKGSHTTSYQRKPLPSSKFQVPWHSHLLPLHFIFFLDLNRNLNHSSDLDSPLNFDLNHAYVISRLWFILSSPTLSLCRSLLACAIVFSAVVFSPVPSLLIPRLEATISCKCNIIKEQNKLKLYKVELNYVRHMVKDVSCPAKNLDLRLMLCTKRIIAAPKVGPALAPQANDNDSVTCIKCGNSMNKELKIMVNDSSSEVTHHHEDGAFVKGEAMHCLTSGHQDPIYV</sequence>
<dbReference type="PANTHER" id="PTHR35481:SF1">
    <property type="entry name" value="DNA-DIRECTED RNA POLYMERASE SUBUNIT ALPHA"/>
    <property type="match status" value="1"/>
</dbReference>
<dbReference type="InterPro" id="IPR057225">
    <property type="entry name" value="DUF7903"/>
</dbReference>
<feature type="compositionally biased region" description="Basic and acidic residues" evidence="1">
    <location>
        <begin position="1"/>
        <end position="14"/>
    </location>
</feature>
<name>A0A444Z079_ARAHY</name>
<dbReference type="AlphaFoldDB" id="A0A444Z079"/>
<evidence type="ECO:0000313" key="3">
    <source>
        <dbReference type="EMBL" id="RYR07580.1"/>
    </source>
</evidence>
<proteinExistence type="predicted"/>
<feature type="domain" description="DUF7903" evidence="2">
    <location>
        <begin position="116"/>
        <end position="170"/>
    </location>
</feature>
<feature type="region of interest" description="Disordered" evidence="1">
    <location>
        <begin position="1"/>
        <end position="25"/>
    </location>
</feature>
<keyword evidence="4" id="KW-1185">Reference proteome</keyword>
<organism evidence="3 4">
    <name type="scientific">Arachis hypogaea</name>
    <name type="common">Peanut</name>
    <dbReference type="NCBI Taxonomy" id="3818"/>
    <lineage>
        <taxon>Eukaryota</taxon>
        <taxon>Viridiplantae</taxon>
        <taxon>Streptophyta</taxon>
        <taxon>Embryophyta</taxon>
        <taxon>Tracheophyta</taxon>
        <taxon>Spermatophyta</taxon>
        <taxon>Magnoliopsida</taxon>
        <taxon>eudicotyledons</taxon>
        <taxon>Gunneridae</taxon>
        <taxon>Pentapetalae</taxon>
        <taxon>rosids</taxon>
        <taxon>fabids</taxon>
        <taxon>Fabales</taxon>
        <taxon>Fabaceae</taxon>
        <taxon>Papilionoideae</taxon>
        <taxon>50 kb inversion clade</taxon>
        <taxon>dalbergioids sensu lato</taxon>
        <taxon>Dalbergieae</taxon>
        <taxon>Pterocarpus clade</taxon>
        <taxon>Arachis</taxon>
    </lineage>
</organism>
<evidence type="ECO:0000313" key="4">
    <source>
        <dbReference type="Proteomes" id="UP000289738"/>
    </source>
</evidence>
<gene>
    <name evidence="3" type="ORF">Ahy_B05g074960</name>
</gene>
<dbReference type="PANTHER" id="PTHR35481">
    <property type="entry name" value="DNA-DIRECTED RNA POLYMERASE SUBUNIT ALPHA"/>
    <property type="match status" value="1"/>
</dbReference>
<dbReference type="EMBL" id="SDMP01000015">
    <property type="protein sequence ID" value="RYR07580.1"/>
    <property type="molecule type" value="Genomic_DNA"/>
</dbReference>
<evidence type="ECO:0000256" key="1">
    <source>
        <dbReference type="SAM" id="MobiDB-lite"/>
    </source>
</evidence>
<comment type="caution">
    <text evidence="3">The sequence shown here is derived from an EMBL/GenBank/DDBJ whole genome shotgun (WGS) entry which is preliminary data.</text>
</comment>
<dbReference type="Proteomes" id="UP000289738">
    <property type="component" value="Chromosome B05"/>
</dbReference>
<protein>
    <recommendedName>
        <fullName evidence="2">DUF7903 domain-containing protein</fullName>
    </recommendedName>
</protein>
<evidence type="ECO:0000259" key="2">
    <source>
        <dbReference type="Pfam" id="PF25475"/>
    </source>
</evidence>
<accession>A0A444Z079</accession>
<reference evidence="3 4" key="1">
    <citation type="submission" date="2019-01" db="EMBL/GenBank/DDBJ databases">
        <title>Sequencing of cultivated peanut Arachis hypogaea provides insights into genome evolution and oil improvement.</title>
        <authorList>
            <person name="Chen X."/>
        </authorList>
    </citation>
    <scope>NUCLEOTIDE SEQUENCE [LARGE SCALE GENOMIC DNA]</scope>
    <source>
        <strain evidence="4">cv. Fuhuasheng</strain>
        <tissue evidence="3">Leaves</tissue>
    </source>
</reference>